<evidence type="ECO:0000313" key="3">
    <source>
        <dbReference type="Proteomes" id="UP000054538"/>
    </source>
</evidence>
<feature type="region of interest" description="Disordered" evidence="1">
    <location>
        <begin position="1"/>
        <end position="32"/>
    </location>
</feature>
<dbReference type="EMBL" id="KN825815">
    <property type="protein sequence ID" value="KIK81345.1"/>
    <property type="molecule type" value="Genomic_DNA"/>
</dbReference>
<reference evidence="3" key="2">
    <citation type="submission" date="2015-01" db="EMBL/GenBank/DDBJ databases">
        <title>Evolutionary Origins and Diversification of the Mycorrhizal Mutualists.</title>
        <authorList>
            <consortium name="DOE Joint Genome Institute"/>
            <consortium name="Mycorrhizal Genomics Consortium"/>
            <person name="Kohler A."/>
            <person name="Kuo A."/>
            <person name="Nagy L.G."/>
            <person name="Floudas D."/>
            <person name="Copeland A."/>
            <person name="Barry K.W."/>
            <person name="Cichocki N."/>
            <person name="Veneault-Fourrey C."/>
            <person name="LaButti K."/>
            <person name="Lindquist E.A."/>
            <person name="Lipzen A."/>
            <person name="Lundell T."/>
            <person name="Morin E."/>
            <person name="Murat C."/>
            <person name="Riley R."/>
            <person name="Ohm R."/>
            <person name="Sun H."/>
            <person name="Tunlid A."/>
            <person name="Henrissat B."/>
            <person name="Grigoriev I.V."/>
            <person name="Hibbett D.S."/>
            <person name="Martin F."/>
        </authorList>
    </citation>
    <scope>NUCLEOTIDE SEQUENCE [LARGE SCALE GENOMIC DNA]</scope>
    <source>
        <strain evidence="3">Ve08.2h10</strain>
    </source>
</reference>
<evidence type="ECO:0000313" key="2">
    <source>
        <dbReference type="EMBL" id="KIK81345.1"/>
    </source>
</evidence>
<gene>
    <name evidence="2" type="ORF">PAXRUDRAFT_808347</name>
</gene>
<proteinExistence type="predicted"/>
<sequence length="144" mass="16287">MLNGSHASHKVRMTDATLEKTTQPKSTPVHPSLTPLSLHKLDNFSIFSPVYTGRLHLPNTRRQLTSTSTSGETINTIMFTERIRIPNIARIKAQRENGQRYWIVTFKSVCPWVGIVHGEDGDGRLGWEGQGESQRRAHDTETHE</sequence>
<dbReference type="InParanoid" id="A0A0D0DQ55"/>
<accession>A0A0D0DQ55</accession>
<dbReference type="HOGENOM" id="CLU_1797110_0_0_1"/>
<feature type="region of interest" description="Disordered" evidence="1">
    <location>
        <begin position="123"/>
        <end position="144"/>
    </location>
</feature>
<protein>
    <submittedName>
        <fullName evidence="2">Uncharacterized protein</fullName>
    </submittedName>
</protein>
<organism evidence="2 3">
    <name type="scientific">Paxillus rubicundulus Ve08.2h10</name>
    <dbReference type="NCBI Taxonomy" id="930991"/>
    <lineage>
        <taxon>Eukaryota</taxon>
        <taxon>Fungi</taxon>
        <taxon>Dikarya</taxon>
        <taxon>Basidiomycota</taxon>
        <taxon>Agaricomycotina</taxon>
        <taxon>Agaricomycetes</taxon>
        <taxon>Agaricomycetidae</taxon>
        <taxon>Boletales</taxon>
        <taxon>Paxilineae</taxon>
        <taxon>Paxillaceae</taxon>
        <taxon>Paxillus</taxon>
    </lineage>
</organism>
<reference evidence="2 3" key="1">
    <citation type="submission" date="2014-04" db="EMBL/GenBank/DDBJ databases">
        <authorList>
            <consortium name="DOE Joint Genome Institute"/>
            <person name="Kuo A."/>
            <person name="Kohler A."/>
            <person name="Jargeat P."/>
            <person name="Nagy L.G."/>
            <person name="Floudas D."/>
            <person name="Copeland A."/>
            <person name="Barry K.W."/>
            <person name="Cichocki N."/>
            <person name="Veneault-Fourrey C."/>
            <person name="LaButti K."/>
            <person name="Lindquist E.A."/>
            <person name="Lipzen A."/>
            <person name="Lundell T."/>
            <person name="Morin E."/>
            <person name="Murat C."/>
            <person name="Sun H."/>
            <person name="Tunlid A."/>
            <person name="Henrissat B."/>
            <person name="Grigoriev I.V."/>
            <person name="Hibbett D.S."/>
            <person name="Martin F."/>
            <person name="Nordberg H.P."/>
            <person name="Cantor M.N."/>
            <person name="Hua S.X."/>
        </authorList>
    </citation>
    <scope>NUCLEOTIDE SEQUENCE [LARGE SCALE GENOMIC DNA]</scope>
    <source>
        <strain evidence="2 3">Ve08.2h10</strain>
    </source>
</reference>
<evidence type="ECO:0000256" key="1">
    <source>
        <dbReference type="SAM" id="MobiDB-lite"/>
    </source>
</evidence>
<feature type="compositionally biased region" description="Basic and acidic residues" evidence="1">
    <location>
        <begin position="133"/>
        <end position="144"/>
    </location>
</feature>
<dbReference type="Proteomes" id="UP000054538">
    <property type="component" value="Unassembled WGS sequence"/>
</dbReference>
<name>A0A0D0DQ55_9AGAM</name>
<dbReference type="AlphaFoldDB" id="A0A0D0DQ55"/>
<keyword evidence="3" id="KW-1185">Reference proteome</keyword>